<evidence type="ECO:0000256" key="10">
    <source>
        <dbReference type="PROSITE-ProRule" id="PRU01360"/>
    </source>
</evidence>
<dbReference type="InterPro" id="IPR036942">
    <property type="entry name" value="Beta-barrel_TonB_sf"/>
</dbReference>
<dbReference type="GO" id="GO:0009279">
    <property type="term" value="C:cell outer membrane"/>
    <property type="evidence" value="ECO:0007669"/>
    <property type="project" value="UniProtKB-SubCell"/>
</dbReference>
<dbReference type="RefSeq" id="WP_110307969.1">
    <property type="nucleotide sequence ID" value="NZ_QJHK01000018.1"/>
</dbReference>
<evidence type="ECO:0000256" key="6">
    <source>
        <dbReference type="ARBA" id="ARBA00023077"/>
    </source>
</evidence>
<keyword evidence="7 10" id="KW-0472">Membrane</keyword>
<dbReference type="PROSITE" id="PS52016">
    <property type="entry name" value="TONB_DEPENDENT_REC_3"/>
    <property type="match status" value="1"/>
</dbReference>
<name>A0A2V4BZR8_9FLAO</name>
<keyword evidence="15" id="KW-1185">Reference proteome</keyword>
<dbReference type="InterPro" id="IPR008969">
    <property type="entry name" value="CarboxyPept-like_regulatory"/>
</dbReference>
<dbReference type="InterPro" id="IPR037066">
    <property type="entry name" value="Plug_dom_sf"/>
</dbReference>
<reference evidence="14 15" key="1">
    <citation type="submission" date="2018-05" db="EMBL/GenBank/DDBJ databases">
        <title>Flavobacterium sp. strain IMCC34759, incomplete genome.</title>
        <authorList>
            <person name="Joung Y."/>
            <person name="Cho J."/>
        </authorList>
    </citation>
    <scope>NUCLEOTIDE SEQUENCE [LARGE SCALE GENOMIC DNA]</scope>
    <source>
        <strain evidence="14 15">IMCC34759</strain>
    </source>
</reference>
<dbReference type="InterPro" id="IPR000531">
    <property type="entry name" value="Beta-barrel_TonB"/>
</dbReference>
<dbReference type="Pfam" id="PF07715">
    <property type="entry name" value="Plug"/>
    <property type="match status" value="1"/>
</dbReference>
<dbReference type="SUPFAM" id="SSF49464">
    <property type="entry name" value="Carboxypeptidase regulatory domain-like"/>
    <property type="match status" value="1"/>
</dbReference>
<dbReference type="Gene3D" id="2.40.170.20">
    <property type="entry name" value="TonB-dependent receptor, beta-barrel domain"/>
    <property type="match status" value="1"/>
</dbReference>
<dbReference type="GO" id="GO:0044718">
    <property type="term" value="P:siderophore transmembrane transport"/>
    <property type="evidence" value="ECO:0007669"/>
    <property type="project" value="TreeGrafter"/>
</dbReference>
<evidence type="ECO:0000313" key="15">
    <source>
        <dbReference type="Proteomes" id="UP000247903"/>
    </source>
</evidence>
<evidence type="ECO:0000256" key="4">
    <source>
        <dbReference type="ARBA" id="ARBA00022692"/>
    </source>
</evidence>
<dbReference type="InterPro" id="IPR012910">
    <property type="entry name" value="Plug_dom"/>
</dbReference>
<dbReference type="EMBL" id="QJHK01000018">
    <property type="protein sequence ID" value="PXY39504.1"/>
    <property type="molecule type" value="Genomic_DNA"/>
</dbReference>
<evidence type="ECO:0000256" key="2">
    <source>
        <dbReference type="ARBA" id="ARBA00022448"/>
    </source>
</evidence>
<evidence type="ECO:0000256" key="5">
    <source>
        <dbReference type="ARBA" id="ARBA00022729"/>
    </source>
</evidence>
<evidence type="ECO:0000256" key="8">
    <source>
        <dbReference type="ARBA" id="ARBA00023170"/>
    </source>
</evidence>
<keyword evidence="8 14" id="KW-0675">Receptor</keyword>
<evidence type="ECO:0000256" key="11">
    <source>
        <dbReference type="RuleBase" id="RU003357"/>
    </source>
</evidence>
<proteinExistence type="inferred from homology"/>
<feature type="domain" description="TonB-dependent receptor-like beta-barrel" evidence="12">
    <location>
        <begin position="278"/>
        <end position="684"/>
    </location>
</feature>
<evidence type="ECO:0000256" key="1">
    <source>
        <dbReference type="ARBA" id="ARBA00004571"/>
    </source>
</evidence>
<dbReference type="PANTHER" id="PTHR30069:SF29">
    <property type="entry name" value="HEMOGLOBIN AND HEMOGLOBIN-HAPTOGLOBIN-BINDING PROTEIN 1-RELATED"/>
    <property type="match status" value="1"/>
</dbReference>
<dbReference type="PANTHER" id="PTHR30069">
    <property type="entry name" value="TONB-DEPENDENT OUTER MEMBRANE RECEPTOR"/>
    <property type="match status" value="1"/>
</dbReference>
<evidence type="ECO:0000256" key="7">
    <source>
        <dbReference type="ARBA" id="ARBA00023136"/>
    </source>
</evidence>
<organism evidence="14 15">
    <name type="scientific">Flavobacterium cheongpyeongense</name>
    <dbReference type="NCBI Taxonomy" id="2212651"/>
    <lineage>
        <taxon>Bacteria</taxon>
        <taxon>Pseudomonadati</taxon>
        <taxon>Bacteroidota</taxon>
        <taxon>Flavobacteriia</taxon>
        <taxon>Flavobacteriales</taxon>
        <taxon>Flavobacteriaceae</taxon>
        <taxon>Flavobacterium</taxon>
    </lineage>
</organism>
<dbReference type="AlphaFoldDB" id="A0A2V4BZR8"/>
<dbReference type="Gene3D" id="2.170.130.10">
    <property type="entry name" value="TonB-dependent receptor, plug domain"/>
    <property type="match status" value="1"/>
</dbReference>
<dbReference type="GO" id="GO:0015344">
    <property type="term" value="F:siderophore uptake transmembrane transporter activity"/>
    <property type="evidence" value="ECO:0007669"/>
    <property type="project" value="TreeGrafter"/>
</dbReference>
<dbReference type="Proteomes" id="UP000247903">
    <property type="component" value="Unassembled WGS sequence"/>
</dbReference>
<accession>A0A2V4BZR8</accession>
<protein>
    <submittedName>
        <fullName evidence="14">TonB-dependent receptor</fullName>
    </submittedName>
</protein>
<dbReference type="OrthoDB" id="1109239at2"/>
<gene>
    <name evidence="14" type="ORF">DMB65_17600</name>
</gene>
<keyword evidence="6 11" id="KW-0798">TonB box</keyword>
<evidence type="ECO:0000313" key="14">
    <source>
        <dbReference type="EMBL" id="PXY39504.1"/>
    </source>
</evidence>
<keyword evidence="2 10" id="KW-0813">Transport</keyword>
<evidence type="ECO:0000256" key="9">
    <source>
        <dbReference type="ARBA" id="ARBA00023237"/>
    </source>
</evidence>
<dbReference type="Pfam" id="PF13715">
    <property type="entry name" value="CarbopepD_reg_2"/>
    <property type="match status" value="1"/>
</dbReference>
<dbReference type="SUPFAM" id="SSF56935">
    <property type="entry name" value="Porins"/>
    <property type="match status" value="1"/>
</dbReference>
<comment type="caution">
    <text evidence="14">The sequence shown here is derived from an EMBL/GenBank/DDBJ whole genome shotgun (WGS) entry which is preliminary data.</text>
</comment>
<feature type="domain" description="TonB-dependent receptor plug" evidence="13">
    <location>
        <begin position="119"/>
        <end position="228"/>
    </location>
</feature>
<comment type="similarity">
    <text evidence="10 11">Belongs to the TonB-dependent receptor family.</text>
</comment>
<comment type="subcellular location">
    <subcellularLocation>
        <location evidence="1 10">Cell outer membrane</location>
        <topology evidence="1 10">Multi-pass membrane protein</topology>
    </subcellularLocation>
</comment>
<evidence type="ECO:0000256" key="3">
    <source>
        <dbReference type="ARBA" id="ARBA00022452"/>
    </source>
</evidence>
<dbReference type="InterPro" id="IPR039426">
    <property type="entry name" value="TonB-dep_rcpt-like"/>
</dbReference>
<keyword evidence="4 10" id="KW-0812">Transmembrane</keyword>
<evidence type="ECO:0000259" key="12">
    <source>
        <dbReference type="Pfam" id="PF00593"/>
    </source>
</evidence>
<sequence length="726" mass="81930">MTKYVIILAAFICSFAYSQNTLRIIVKDSETLKSLAGVSVSIHNSTISGITDDKGFLELNPIENGEHKINFVLLGYEEFSLNVILPKQNGELVSVQLKSSEEEELDAVVVQSTRTSRTIKNTPTRIESIDAEELDEKANMKPANVSMVLHESTGLQVQQTSATSGNASIRVQGLDGRYTQLLKDGYANFGNFASGLSILEIPPLDLQQVEVIKGPSSTLYGGGAIAGAINFISKTPKQKGEYNFILNQSNINQTNIGAYASQRKGKFGYSILGLVNFQKAFDVDDDDFSETPKSHNFTINPRLFYYPSENLSFMLGNSFTKTDIEGGDMHVIEGYPDAYHVYFEKNKTIRNTTTFELDKKFDNQNSLKLKQSLSVFDRKINIPDYEFSGVNTNSFTEVSYVVNKSRYTIISGLNLVYDKFKQRNSGILDAQSFTTGAYFQHTWDVTERVKLENGLRLDNVSYSNTNFSKNQTFFLPKVAALFKINSQLSSRVGAGLGYKIPTVFTEQTESVQYQNLLPLQNVVAEKSIGGTADINYKVNIFSDLKFSVNQMFFITEISKPLVLENEADYSFFVNASDPVVSKGFETNIKFVYKEDLKLFVGYTFTDAQAQYLTGNQFLPLLPKNKVNLALIYEKETNFKIGLEGYFTDEQYLYNGDKTPTYWEFGFMVEKTLWDKFAFFINFENFTDTRQSTYKRVVNEPHNKPTFDDIWTHTEGFTINGGVKIKL</sequence>
<dbReference type="Pfam" id="PF00593">
    <property type="entry name" value="TonB_dep_Rec_b-barrel"/>
    <property type="match status" value="1"/>
</dbReference>
<evidence type="ECO:0000259" key="13">
    <source>
        <dbReference type="Pfam" id="PF07715"/>
    </source>
</evidence>
<keyword evidence="5" id="KW-0732">Signal</keyword>
<keyword evidence="3 10" id="KW-1134">Transmembrane beta strand</keyword>
<keyword evidence="9 10" id="KW-0998">Cell outer membrane</keyword>